<feature type="transmembrane region" description="Helical" evidence="8">
    <location>
        <begin position="67"/>
        <end position="86"/>
    </location>
</feature>
<comment type="subcellular location">
    <subcellularLocation>
        <location evidence="1 8">Cell membrane</location>
        <topology evidence="1 8">Multi-pass membrane protein</topology>
    </subcellularLocation>
</comment>
<evidence type="ECO:0000256" key="3">
    <source>
        <dbReference type="ARBA" id="ARBA00022475"/>
    </source>
</evidence>
<evidence type="ECO:0000256" key="1">
    <source>
        <dbReference type="ARBA" id="ARBA00004651"/>
    </source>
</evidence>
<feature type="domain" description="Kazal-like" evidence="11">
    <location>
        <begin position="491"/>
        <end position="546"/>
    </location>
</feature>
<dbReference type="GeneID" id="112917233"/>
<dbReference type="Proteomes" id="UP001652641">
    <property type="component" value="Chromosome 8"/>
</dbReference>
<feature type="transmembrane region" description="Helical" evidence="8">
    <location>
        <begin position="572"/>
        <end position="598"/>
    </location>
</feature>
<proteinExistence type="inferred from homology"/>
<keyword evidence="4 8" id="KW-0812">Transmembrane</keyword>
<keyword evidence="3" id="KW-1003">Cell membrane</keyword>
<evidence type="ECO:0000256" key="9">
    <source>
        <dbReference type="SAM" id="MobiDB-lite"/>
    </source>
</evidence>
<feature type="transmembrane region" description="Helical" evidence="8">
    <location>
        <begin position="294"/>
        <end position="316"/>
    </location>
</feature>
<dbReference type="SUPFAM" id="SSF103473">
    <property type="entry name" value="MFS general substrate transporter"/>
    <property type="match status" value="1"/>
</dbReference>
<reference evidence="13" key="1">
    <citation type="submission" date="2025-08" db="UniProtKB">
        <authorList>
            <consortium name="RefSeq"/>
        </authorList>
    </citation>
    <scope>IDENTIFICATION</scope>
    <source>
        <tissue evidence="13">Cell line</tissue>
    </source>
</reference>
<evidence type="ECO:0000256" key="7">
    <source>
        <dbReference type="ARBA" id="ARBA00023157"/>
    </source>
</evidence>
<keyword evidence="7" id="KW-1015">Disulfide bond</keyword>
<evidence type="ECO:0000256" key="6">
    <source>
        <dbReference type="ARBA" id="ARBA00023136"/>
    </source>
</evidence>
<feature type="transmembrane region" description="Helical" evidence="8">
    <location>
        <begin position="663"/>
        <end position="685"/>
    </location>
</feature>
<evidence type="ECO:0000313" key="12">
    <source>
        <dbReference type="Proteomes" id="UP001652641"/>
    </source>
</evidence>
<evidence type="ECO:0000313" key="13">
    <source>
        <dbReference type="RefSeq" id="XP_072621967.1"/>
    </source>
</evidence>
<gene>
    <name evidence="13" type="primary">SLCO1B3</name>
</gene>
<evidence type="ECO:0000259" key="11">
    <source>
        <dbReference type="PROSITE" id="PS51465"/>
    </source>
</evidence>
<dbReference type="PANTHER" id="PTHR11388">
    <property type="entry name" value="ORGANIC ANION TRANSPORTER"/>
    <property type="match status" value="1"/>
</dbReference>
<evidence type="ECO:0000256" key="5">
    <source>
        <dbReference type="ARBA" id="ARBA00022989"/>
    </source>
</evidence>
<feature type="transmembrane region" description="Helical" evidence="8">
    <location>
        <begin position="134"/>
        <end position="155"/>
    </location>
</feature>
<dbReference type="InterPro" id="IPR002350">
    <property type="entry name" value="Kazal_dom"/>
</dbReference>
<feature type="transmembrane region" description="Helical" evidence="8">
    <location>
        <begin position="252"/>
        <end position="273"/>
    </location>
</feature>
<accession>A0ABM5B4J8</accession>
<feature type="transmembrane region" description="Helical" evidence="8">
    <location>
        <begin position="106"/>
        <end position="127"/>
    </location>
</feature>
<feature type="transmembrane region" description="Helical" evidence="8">
    <location>
        <begin position="375"/>
        <end position="401"/>
    </location>
</feature>
<comment type="caution">
    <text evidence="8">Lacks conserved residue(s) required for the propagation of feature annotation.</text>
</comment>
<dbReference type="PANTHER" id="PTHR11388:SF89">
    <property type="entry name" value="SOLUTE CARRIER ORGANIC ANION TRANSPORTER FAMILY MEMBER 1B3"/>
    <property type="match status" value="1"/>
</dbReference>
<dbReference type="PROSITE" id="PS51465">
    <property type="entry name" value="KAZAL_2"/>
    <property type="match status" value="1"/>
</dbReference>
<dbReference type="InterPro" id="IPR020846">
    <property type="entry name" value="MFS_dom"/>
</dbReference>
<feature type="transmembrane region" description="Helical" evidence="8">
    <location>
        <begin position="441"/>
        <end position="467"/>
    </location>
</feature>
<evidence type="ECO:0000259" key="10">
    <source>
        <dbReference type="PROSITE" id="PS50850"/>
    </source>
</evidence>
<evidence type="ECO:0000256" key="4">
    <source>
        <dbReference type="ARBA" id="ARBA00022692"/>
    </source>
</evidence>
<feature type="domain" description="Major facilitator superfamily (MFS) profile" evidence="10">
    <location>
        <begin position="68"/>
        <end position="686"/>
    </location>
</feature>
<evidence type="ECO:0000256" key="2">
    <source>
        <dbReference type="ARBA" id="ARBA00009657"/>
    </source>
</evidence>
<name>A0ABM5B4J8_VULVU</name>
<dbReference type="SUPFAM" id="SSF100895">
    <property type="entry name" value="Kazal-type serine protease inhibitors"/>
    <property type="match status" value="1"/>
</dbReference>
<dbReference type="RefSeq" id="XP_072621967.1">
    <property type="nucleotide sequence ID" value="XM_072765866.1"/>
</dbReference>
<dbReference type="Pfam" id="PF03137">
    <property type="entry name" value="OATP"/>
    <property type="match status" value="1"/>
</dbReference>
<feature type="compositionally biased region" description="Basic and acidic residues" evidence="9">
    <location>
        <begin position="694"/>
        <end position="705"/>
    </location>
</feature>
<dbReference type="InterPro" id="IPR004156">
    <property type="entry name" value="OATP"/>
</dbReference>
<feature type="region of interest" description="Disordered" evidence="9">
    <location>
        <begin position="694"/>
        <end position="730"/>
    </location>
</feature>
<comment type="similarity">
    <text evidence="2 8">Belongs to the organo anion transporter (TC 2.A.60) family.</text>
</comment>
<dbReference type="NCBIfam" id="TIGR00805">
    <property type="entry name" value="oat"/>
    <property type="match status" value="1"/>
</dbReference>
<keyword evidence="8" id="KW-0406">Ion transport</keyword>
<dbReference type="InterPro" id="IPR036259">
    <property type="entry name" value="MFS_trans_sf"/>
</dbReference>
<keyword evidence="8" id="KW-0813">Transport</keyword>
<keyword evidence="6 8" id="KW-0472">Membrane</keyword>
<keyword evidence="5 8" id="KW-1133">Transmembrane helix</keyword>
<organism evidence="12 13">
    <name type="scientific">Vulpes vulpes</name>
    <name type="common">Red fox</name>
    <dbReference type="NCBI Taxonomy" id="9627"/>
    <lineage>
        <taxon>Eukaryota</taxon>
        <taxon>Metazoa</taxon>
        <taxon>Chordata</taxon>
        <taxon>Craniata</taxon>
        <taxon>Vertebrata</taxon>
        <taxon>Euteleostomi</taxon>
        <taxon>Mammalia</taxon>
        <taxon>Eutheria</taxon>
        <taxon>Laurasiatheria</taxon>
        <taxon>Carnivora</taxon>
        <taxon>Caniformia</taxon>
        <taxon>Canidae</taxon>
        <taxon>Vulpes</taxon>
    </lineage>
</organism>
<dbReference type="InterPro" id="IPR036058">
    <property type="entry name" value="Kazal_dom_sf"/>
</dbReference>
<sequence length="730" mass="80275">MASKNICSVAKQPNQTNVITSSQASTTRTDSLAISSSMMDSNQQLKKTAEVTPPKERETKCCNGFKMFLVALSFSFTCKALGGVVMKSSITQIERRFDISSSISGLIDGGFEIGNLLVIVFVSYFGSKLHRPKIIGIGCFIMGTGSILTALPHFFMGYYRYSKETHINPSENLTSSFPTCLLGQNLLLNRTSSEIVEKGCEKESVSYIWLYVLLGNMLRGIGETPIVPLGISYIDDFAEEGHSSFYLGTLHAISMIGPIIGFIQGSVFAKMYVDIGYVDLSDIRITPKDTRWVGAWWLGFLVAGILSIMSSIPFFFLPRDLNKPQQEKKNLTSLHLLKTNEERSQMTNVTNHGQSLSGNITGFFQSLKSILTNPLYVILQFLTLLLASSHIGAITYVFKYVEQQYGQSASEANIWLGTITLPTVATGIFVGGYVIKKFKLTLLGIAKLSFCTSLLSFLFQLLTFALICESKPVAGLTLTYDGNNPVTSPINVPLSYCNSNCNCDENDWEPICGDSGITYMSPCLAGCKSSSGSKKSMVFHNCSCVEVTGVQNKNNSVHLGECPRDSQCRKKFYIYALVQVLNYFFSSLGSTPTIMLVFKNVQPELKSLAVGFHSLTIRALGGIPAPIYFGALIDRACMKWSTSSCGKPGFCRMYNSTLYGNTYLSLIGSLKFASLTLHAVLIITMKKIYQGKDTKASENGRKDTNEANLESLNNDGYFVPSAREDNETHM</sequence>
<feature type="transmembrane region" description="Helical" evidence="8">
    <location>
        <begin position="413"/>
        <end position="435"/>
    </location>
</feature>
<dbReference type="Gene3D" id="1.20.1250.20">
    <property type="entry name" value="MFS general substrate transporter like domains"/>
    <property type="match status" value="1"/>
</dbReference>
<dbReference type="Pfam" id="PF07648">
    <property type="entry name" value="Kazal_2"/>
    <property type="match status" value="1"/>
</dbReference>
<dbReference type="PROSITE" id="PS50850">
    <property type="entry name" value="MFS"/>
    <property type="match status" value="1"/>
</dbReference>
<evidence type="ECO:0000256" key="8">
    <source>
        <dbReference type="RuleBase" id="RU362056"/>
    </source>
</evidence>
<protein>
    <recommendedName>
        <fullName evidence="8">Solute carrier organic anion transporter family member</fullName>
    </recommendedName>
</protein>
<keyword evidence="12" id="KW-1185">Reference proteome</keyword>